<reference evidence="5 6" key="1">
    <citation type="submission" date="2021-01" db="EMBL/GenBank/DDBJ databases">
        <title>Sequencing the genomes of 1000 actinobacteria strains.</title>
        <authorList>
            <person name="Klenk H.-P."/>
        </authorList>
    </citation>
    <scope>NUCLEOTIDE SEQUENCE [LARGE SCALE GENOMIC DNA]</scope>
    <source>
        <strain evidence="5 6">DSM 18239</strain>
    </source>
</reference>
<dbReference type="PANTHER" id="PTHR45947:SF3">
    <property type="entry name" value="SULFOQUINOVOSYL TRANSFERASE SQD2"/>
    <property type="match status" value="1"/>
</dbReference>
<evidence type="ECO:0000256" key="3">
    <source>
        <dbReference type="SAM" id="MobiDB-lite"/>
    </source>
</evidence>
<dbReference type="EMBL" id="JAFBBZ010000001">
    <property type="protein sequence ID" value="MBM7509959.1"/>
    <property type="molecule type" value="Genomic_DNA"/>
</dbReference>
<evidence type="ECO:0000259" key="4">
    <source>
        <dbReference type="Pfam" id="PF13439"/>
    </source>
</evidence>
<feature type="domain" description="Glycosyltransferase subfamily 4-like N-terminal" evidence="4">
    <location>
        <begin position="28"/>
        <end position="186"/>
    </location>
</feature>
<dbReference type="SUPFAM" id="SSF53756">
    <property type="entry name" value="UDP-Glycosyltransferase/glycogen phosphorylase"/>
    <property type="match status" value="1"/>
</dbReference>
<feature type="compositionally biased region" description="Basic residues" evidence="3">
    <location>
        <begin position="1"/>
        <end position="18"/>
    </location>
</feature>
<dbReference type="PANTHER" id="PTHR45947">
    <property type="entry name" value="SULFOQUINOVOSYL TRANSFERASE SQD2"/>
    <property type="match status" value="1"/>
</dbReference>
<comment type="caution">
    <text evidence="5">The sequence shown here is derived from an EMBL/GenBank/DDBJ whole genome shotgun (WGS) entry which is preliminary data.</text>
</comment>
<evidence type="ECO:0000256" key="2">
    <source>
        <dbReference type="ARBA" id="ARBA00022679"/>
    </source>
</evidence>
<feature type="region of interest" description="Disordered" evidence="3">
    <location>
        <begin position="1"/>
        <end position="23"/>
    </location>
</feature>
<evidence type="ECO:0000256" key="1">
    <source>
        <dbReference type="ARBA" id="ARBA00022676"/>
    </source>
</evidence>
<organism evidence="5 6">
    <name type="scientific">Nocardioides salarius</name>
    <dbReference type="NCBI Taxonomy" id="374513"/>
    <lineage>
        <taxon>Bacteria</taxon>
        <taxon>Bacillati</taxon>
        <taxon>Actinomycetota</taxon>
        <taxon>Actinomycetes</taxon>
        <taxon>Propionibacteriales</taxon>
        <taxon>Nocardioidaceae</taxon>
        <taxon>Nocardioides</taxon>
    </lineage>
</organism>
<name>A0ABS2MFI6_9ACTN</name>
<dbReference type="InterPro" id="IPR028098">
    <property type="entry name" value="Glyco_trans_4-like_N"/>
</dbReference>
<dbReference type="Pfam" id="PF13692">
    <property type="entry name" value="Glyco_trans_1_4"/>
    <property type="match status" value="1"/>
</dbReference>
<dbReference type="Proteomes" id="UP000732378">
    <property type="component" value="Unassembled WGS sequence"/>
</dbReference>
<dbReference type="InterPro" id="IPR050194">
    <property type="entry name" value="Glycosyltransferase_grp1"/>
</dbReference>
<evidence type="ECO:0000313" key="5">
    <source>
        <dbReference type="EMBL" id="MBM7509959.1"/>
    </source>
</evidence>
<keyword evidence="6" id="KW-1185">Reference proteome</keyword>
<keyword evidence="2" id="KW-0808">Transferase</keyword>
<sequence length="389" mass="42274">MGGLSRRQRARHPGRPRVLHTSVPTSEGTAGVLLTYVRDQVERGWSVTVACPSEGWLGYSAREIGAEVRWFDAAREPGPSVAEEVGRYARLLADLEPDLVHLHSSKAGLVGRLAVRSQVPTIFQPHGWSFLAGGGPKAVLAARWERFAARWTDHLLCVSDGEAEVGRERGVLAPISVVPNGVDLERFTLTDDDERREARRALDLVVDAPTVVCIGRLSAQKGQHVLLDAWPEVLRACPAARLVLVGSGPDEQVLRERAAGLEGVQMVGPRTDVPAWLSAADVVVFPSQYEGAALAPMEAMAAGRSVIASWIEGIEESLPYECGAMVRPDRPEDFAEAIVRRLTEPGLADAEGMRGWRHVLATRDAAEAARRVSQLSLSLVESRPRRRGP</sequence>
<dbReference type="Gene3D" id="3.40.50.2000">
    <property type="entry name" value="Glycogen Phosphorylase B"/>
    <property type="match status" value="2"/>
</dbReference>
<evidence type="ECO:0000313" key="6">
    <source>
        <dbReference type="Proteomes" id="UP000732378"/>
    </source>
</evidence>
<dbReference type="RefSeq" id="WP_193667408.1">
    <property type="nucleotide sequence ID" value="NZ_JACDTV010000002.1"/>
</dbReference>
<gene>
    <name evidence="5" type="ORF">JOE61_003773</name>
</gene>
<proteinExistence type="predicted"/>
<dbReference type="CDD" id="cd03801">
    <property type="entry name" value="GT4_PimA-like"/>
    <property type="match status" value="1"/>
</dbReference>
<dbReference type="Pfam" id="PF13439">
    <property type="entry name" value="Glyco_transf_4"/>
    <property type="match status" value="1"/>
</dbReference>
<accession>A0ABS2MFI6</accession>
<protein>
    <submittedName>
        <fullName evidence="5">Glycosyltransferase involved in cell wall biosynthesis</fullName>
    </submittedName>
</protein>
<keyword evidence="1" id="KW-0328">Glycosyltransferase</keyword>